<dbReference type="InterPro" id="IPR026392">
    <property type="entry name" value="Exo/Archaeosortase_dom"/>
</dbReference>
<feature type="transmembrane region" description="Helical" evidence="8">
    <location>
        <begin position="256"/>
        <end position="274"/>
    </location>
</feature>
<dbReference type="InterPro" id="IPR019127">
    <property type="entry name" value="Exosortase"/>
</dbReference>
<keyword evidence="2" id="KW-1003">Cell membrane</keyword>
<keyword evidence="6 8" id="KW-1133">Transmembrane helix</keyword>
<keyword evidence="10" id="KW-1185">Reference proteome</keyword>
<dbReference type="Pfam" id="PF09721">
    <property type="entry name" value="Exosortase_EpsH"/>
    <property type="match status" value="1"/>
</dbReference>
<evidence type="ECO:0000313" key="10">
    <source>
        <dbReference type="Proteomes" id="UP001363010"/>
    </source>
</evidence>
<dbReference type="NCBIfam" id="TIGR04178">
    <property type="entry name" value="exo_archaeo"/>
    <property type="match status" value="1"/>
</dbReference>
<evidence type="ECO:0000256" key="5">
    <source>
        <dbReference type="ARBA" id="ARBA00022801"/>
    </source>
</evidence>
<feature type="transmembrane region" description="Helical" evidence="8">
    <location>
        <begin position="103"/>
        <end position="121"/>
    </location>
</feature>
<evidence type="ECO:0000256" key="1">
    <source>
        <dbReference type="ARBA" id="ARBA00004651"/>
    </source>
</evidence>
<accession>A0ABU8VWE4</accession>
<comment type="caution">
    <text evidence="9">The sequence shown here is derived from an EMBL/GenBank/DDBJ whole genome shotgun (WGS) entry which is preliminary data.</text>
</comment>
<keyword evidence="7 8" id="KW-0472">Membrane</keyword>
<dbReference type="Proteomes" id="UP001363010">
    <property type="component" value="Unassembled WGS sequence"/>
</dbReference>
<reference evidence="9 10" key="1">
    <citation type="submission" date="2024-03" db="EMBL/GenBank/DDBJ databases">
        <title>Novel species of the genus Variovorax.</title>
        <authorList>
            <person name="Liu Q."/>
            <person name="Xin Y.-H."/>
        </authorList>
    </citation>
    <scope>NUCLEOTIDE SEQUENCE [LARGE SCALE GENOMIC DNA]</scope>
    <source>
        <strain evidence="9 10">KACC 18501</strain>
    </source>
</reference>
<keyword evidence="5" id="KW-0378">Hydrolase</keyword>
<evidence type="ECO:0000256" key="6">
    <source>
        <dbReference type="ARBA" id="ARBA00022989"/>
    </source>
</evidence>
<evidence type="ECO:0000256" key="2">
    <source>
        <dbReference type="ARBA" id="ARBA00022475"/>
    </source>
</evidence>
<evidence type="ECO:0000256" key="3">
    <source>
        <dbReference type="ARBA" id="ARBA00022670"/>
    </source>
</evidence>
<name>A0ABU8VWE4_9BURK</name>
<organism evidence="9 10">
    <name type="scientific">Variovorax humicola</name>
    <dbReference type="NCBI Taxonomy" id="1769758"/>
    <lineage>
        <taxon>Bacteria</taxon>
        <taxon>Pseudomonadati</taxon>
        <taxon>Pseudomonadota</taxon>
        <taxon>Betaproteobacteria</taxon>
        <taxon>Burkholderiales</taxon>
        <taxon>Comamonadaceae</taxon>
        <taxon>Variovorax</taxon>
    </lineage>
</organism>
<evidence type="ECO:0000256" key="7">
    <source>
        <dbReference type="ARBA" id="ARBA00023136"/>
    </source>
</evidence>
<proteinExistence type="predicted"/>
<sequence length="297" mass="31418">MSLASLARTHPRLVDWSIRLDRAPAAGWLALQATALAPTWLWMAARLRDGSDDPLGVLALAALAVLVWHSRRDLRASPRLGWLALAMIGTVAATLLRPMLPPLASGLLAVLALACALSAFMPRRVAMLPVAGLAVLALPLLSSLQFYAGYPLRVITAEASRWLLAPAFSVMREGTTLQVDGRMVIVDAPCSGVQMVWLGYFTACAVALWVGRGNRSFFARLPAVGLLVMAGNVVRNSALVAFEGAGRPLAPWAHDAFGLLVLAAVCACIARAMAPPRSRGAGQALTDHGDRHVLATA</sequence>
<dbReference type="NCBIfam" id="NF012182">
    <property type="entry name" value="exosortase_XrtQ"/>
    <property type="match status" value="1"/>
</dbReference>
<feature type="transmembrane region" description="Helical" evidence="8">
    <location>
        <begin position="25"/>
        <end position="45"/>
    </location>
</feature>
<feature type="transmembrane region" description="Helical" evidence="8">
    <location>
        <begin position="192"/>
        <end position="210"/>
    </location>
</feature>
<feature type="transmembrane region" description="Helical" evidence="8">
    <location>
        <begin position="80"/>
        <end position="97"/>
    </location>
</feature>
<dbReference type="EMBL" id="JBBKZV010000003">
    <property type="protein sequence ID" value="MEJ8821970.1"/>
    <property type="molecule type" value="Genomic_DNA"/>
</dbReference>
<keyword evidence="3" id="KW-0645">Protease</keyword>
<gene>
    <name evidence="9" type="primary">xrtQ</name>
    <name evidence="9" type="ORF">WKW80_07960</name>
</gene>
<feature type="transmembrane region" description="Helical" evidence="8">
    <location>
        <begin position="128"/>
        <end position="148"/>
    </location>
</feature>
<feature type="transmembrane region" description="Helical" evidence="8">
    <location>
        <begin position="51"/>
        <end position="68"/>
    </location>
</feature>
<evidence type="ECO:0000313" key="9">
    <source>
        <dbReference type="EMBL" id="MEJ8821970.1"/>
    </source>
</evidence>
<evidence type="ECO:0000256" key="4">
    <source>
        <dbReference type="ARBA" id="ARBA00022692"/>
    </source>
</evidence>
<evidence type="ECO:0000256" key="8">
    <source>
        <dbReference type="SAM" id="Phobius"/>
    </source>
</evidence>
<feature type="transmembrane region" description="Helical" evidence="8">
    <location>
        <begin position="217"/>
        <end position="236"/>
    </location>
</feature>
<keyword evidence="4 8" id="KW-0812">Transmembrane</keyword>
<protein>
    <submittedName>
        <fullName evidence="9">Exosortase Q</fullName>
    </submittedName>
</protein>
<comment type="subcellular location">
    <subcellularLocation>
        <location evidence="1">Cell membrane</location>
        <topology evidence="1">Multi-pass membrane protein</topology>
    </subcellularLocation>
</comment>
<dbReference type="RefSeq" id="WP_340363016.1">
    <property type="nucleotide sequence ID" value="NZ_JBBKZV010000003.1"/>
</dbReference>